<feature type="compositionally biased region" description="Basic and acidic residues" evidence="1">
    <location>
        <begin position="59"/>
        <end position="68"/>
    </location>
</feature>
<keyword evidence="2" id="KW-0732">Signal</keyword>
<name>A0A6A4WRH7_AMPAM</name>
<evidence type="ECO:0000259" key="3">
    <source>
        <dbReference type="Pfam" id="PF16033"/>
    </source>
</evidence>
<dbReference type="OrthoDB" id="6347202at2759"/>
<dbReference type="Proteomes" id="UP000440578">
    <property type="component" value="Unassembled WGS sequence"/>
</dbReference>
<sequence>MAGRAVLPQLVLLVLVLGCSVDAMPRSGGPILFVEDQLGAVFRRFPTRTTRTSVSSRRGSGDQERRDGLGFSPRFRRLERLEVPPPPRRSITEETKPARRAFAGRRRSTVSSSAIIFPGQEGHELPWAPRTTTTTERTVAEPVPENPVEGRTDTTLANLVETRDEMTLKISPEKKQEGAQEKELPVVPECDGVQFYARDPSTGKCRPLAMRSGCPSGEWFVLDRETRVAACRPYPCPLGQAMLDGACQNLSDSRSVCAPGMVLQVNEFGDAWCDCRKGRVFWPAEQRCYMAYLRGPCAEGQQLSVDAEGAVCVTNPCGRDGWARWPETGRCHPLFDTSDAPCPHGRMEVEPATLRLVCNDVVANSVFSTPSVPCAVGSRRSQGGRCKRTIRTGGGALTFRRGPCSPGFVEAPDGGCRREIRPGPSFLG</sequence>
<dbReference type="Pfam" id="PF16033">
    <property type="entry name" value="DUF4789"/>
    <property type="match status" value="1"/>
</dbReference>
<reference evidence="4 5" key="1">
    <citation type="submission" date="2019-07" db="EMBL/GenBank/DDBJ databases">
        <title>Draft genome assembly of a fouling barnacle, Amphibalanus amphitrite (Darwin, 1854): The first reference genome for Thecostraca.</title>
        <authorList>
            <person name="Kim W."/>
        </authorList>
    </citation>
    <scope>NUCLEOTIDE SEQUENCE [LARGE SCALE GENOMIC DNA]</scope>
    <source>
        <strain evidence="4">SNU_AA5</strain>
        <tissue evidence="4">Soma without cirri and trophi</tissue>
    </source>
</reference>
<organism evidence="4 5">
    <name type="scientific">Amphibalanus amphitrite</name>
    <name type="common">Striped barnacle</name>
    <name type="synonym">Balanus amphitrite</name>
    <dbReference type="NCBI Taxonomy" id="1232801"/>
    <lineage>
        <taxon>Eukaryota</taxon>
        <taxon>Metazoa</taxon>
        <taxon>Ecdysozoa</taxon>
        <taxon>Arthropoda</taxon>
        <taxon>Crustacea</taxon>
        <taxon>Multicrustacea</taxon>
        <taxon>Cirripedia</taxon>
        <taxon>Thoracica</taxon>
        <taxon>Thoracicalcarea</taxon>
        <taxon>Balanomorpha</taxon>
        <taxon>Balanoidea</taxon>
        <taxon>Balanidae</taxon>
        <taxon>Amphibalaninae</taxon>
        <taxon>Amphibalanus</taxon>
    </lineage>
</organism>
<evidence type="ECO:0000256" key="1">
    <source>
        <dbReference type="SAM" id="MobiDB-lite"/>
    </source>
</evidence>
<accession>A0A6A4WRH7</accession>
<feature type="compositionally biased region" description="Low complexity" evidence="1">
    <location>
        <begin position="48"/>
        <end position="58"/>
    </location>
</feature>
<evidence type="ECO:0000313" key="4">
    <source>
        <dbReference type="EMBL" id="KAF0309385.1"/>
    </source>
</evidence>
<dbReference type="AlphaFoldDB" id="A0A6A4WRH7"/>
<feature type="chain" id="PRO_5025605626" description="DUF4789 domain-containing protein" evidence="2">
    <location>
        <begin position="24"/>
        <end position="428"/>
    </location>
</feature>
<dbReference type="InterPro" id="IPR031993">
    <property type="entry name" value="DUF4789"/>
</dbReference>
<dbReference type="PANTHER" id="PTHR21177:SF7">
    <property type="entry name" value="GH11627P"/>
    <property type="match status" value="1"/>
</dbReference>
<feature type="signal peptide" evidence="2">
    <location>
        <begin position="1"/>
        <end position="23"/>
    </location>
</feature>
<gene>
    <name evidence="4" type="ORF">FJT64_019498</name>
</gene>
<comment type="caution">
    <text evidence="4">The sequence shown here is derived from an EMBL/GenBank/DDBJ whole genome shotgun (WGS) entry which is preliminary data.</text>
</comment>
<feature type="domain" description="DUF4789" evidence="3">
    <location>
        <begin position="257"/>
        <end position="320"/>
    </location>
</feature>
<evidence type="ECO:0000256" key="2">
    <source>
        <dbReference type="SAM" id="SignalP"/>
    </source>
</evidence>
<evidence type="ECO:0000313" key="5">
    <source>
        <dbReference type="Proteomes" id="UP000440578"/>
    </source>
</evidence>
<feature type="region of interest" description="Disordered" evidence="1">
    <location>
        <begin position="48"/>
        <end position="69"/>
    </location>
</feature>
<dbReference type="PANTHER" id="PTHR21177">
    <property type="entry name" value="IP06524P-RELATED"/>
    <property type="match status" value="1"/>
</dbReference>
<protein>
    <recommendedName>
        <fullName evidence="3">DUF4789 domain-containing protein</fullName>
    </recommendedName>
</protein>
<keyword evidence="5" id="KW-1185">Reference proteome</keyword>
<dbReference type="EMBL" id="VIIS01000407">
    <property type="protein sequence ID" value="KAF0309385.1"/>
    <property type="molecule type" value="Genomic_DNA"/>
</dbReference>
<proteinExistence type="predicted"/>
<dbReference type="PROSITE" id="PS51257">
    <property type="entry name" value="PROKAR_LIPOPROTEIN"/>
    <property type="match status" value="1"/>
</dbReference>